<dbReference type="InterPro" id="IPR039058">
    <property type="entry name" value="Yippee_fam"/>
</dbReference>
<gene>
    <name evidence="2" type="ORF">OSB04_030002</name>
</gene>
<protein>
    <recommendedName>
        <fullName evidence="1">Yippee domain-containing protein</fullName>
    </recommendedName>
</protein>
<comment type="caution">
    <text evidence="2">The sequence shown here is derived from an EMBL/GenBank/DDBJ whole genome shotgun (WGS) entry which is preliminary data.</text>
</comment>
<dbReference type="Pfam" id="PF21235">
    <property type="entry name" value="UBA_ARI1"/>
    <property type="match status" value="1"/>
</dbReference>
<accession>A0AA38S607</accession>
<dbReference type="InterPro" id="IPR034751">
    <property type="entry name" value="Yippee"/>
</dbReference>
<proteinExistence type="predicted"/>
<organism evidence="2 3">
    <name type="scientific">Centaurea solstitialis</name>
    <name type="common">yellow star-thistle</name>
    <dbReference type="NCBI Taxonomy" id="347529"/>
    <lineage>
        <taxon>Eukaryota</taxon>
        <taxon>Viridiplantae</taxon>
        <taxon>Streptophyta</taxon>
        <taxon>Embryophyta</taxon>
        <taxon>Tracheophyta</taxon>
        <taxon>Spermatophyta</taxon>
        <taxon>Magnoliopsida</taxon>
        <taxon>eudicotyledons</taxon>
        <taxon>Gunneridae</taxon>
        <taxon>Pentapetalae</taxon>
        <taxon>asterids</taxon>
        <taxon>campanulids</taxon>
        <taxon>Asterales</taxon>
        <taxon>Asteraceae</taxon>
        <taxon>Carduoideae</taxon>
        <taxon>Cardueae</taxon>
        <taxon>Centaureinae</taxon>
        <taxon>Centaurea</taxon>
    </lineage>
</organism>
<evidence type="ECO:0000313" key="2">
    <source>
        <dbReference type="EMBL" id="KAJ9537269.1"/>
    </source>
</evidence>
<dbReference type="AlphaFoldDB" id="A0AA38S607"/>
<dbReference type="Proteomes" id="UP001172457">
    <property type="component" value="Chromosome 8"/>
</dbReference>
<evidence type="ECO:0000259" key="1">
    <source>
        <dbReference type="PROSITE" id="PS51792"/>
    </source>
</evidence>
<feature type="domain" description="Yippee" evidence="1">
    <location>
        <begin position="131"/>
        <end position="230"/>
    </location>
</feature>
<reference evidence="2" key="1">
    <citation type="submission" date="2023-03" db="EMBL/GenBank/DDBJ databases">
        <title>Chromosome-scale reference genome and RAD-based genetic map of yellow starthistle (Centaurea solstitialis) reveal putative structural variation and QTLs associated with invader traits.</title>
        <authorList>
            <person name="Reatini B."/>
            <person name="Cang F.A."/>
            <person name="Jiang Q."/>
            <person name="Mckibben M.T.W."/>
            <person name="Barker M.S."/>
            <person name="Rieseberg L.H."/>
            <person name="Dlugosch K.M."/>
        </authorList>
    </citation>
    <scope>NUCLEOTIDE SEQUENCE</scope>
    <source>
        <strain evidence="2">CAN-66</strain>
        <tissue evidence="2">Leaf</tissue>
    </source>
</reference>
<dbReference type="EMBL" id="JARYMX010000008">
    <property type="protein sequence ID" value="KAJ9537269.1"/>
    <property type="molecule type" value="Genomic_DNA"/>
</dbReference>
<keyword evidence="3" id="KW-1185">Reference proteome</keyword>
<dbReference type="InterPro" id="IPR048962">
    <property type="entry name" value="ARIH1-like_UBL"/>
</dbReference>
<dbReference type="PROSITE" id="PS51792">
    <property type="entry name" value="YIPPEE"/>
    <property type="match status" value="1"/>
</dbReference>
<dbReference type="PANTHER" id="PTHR13848">
    <property type="entry name" value="PROTEIN YIPPEE-LIKE CG15309-RELATED"/>
    <property type="match status" value="1"/>
</dbReference>
<sequence>MVPAVTPKRRAGMQTVRSEAGGMSGTGVGEWYGNGKVVVKLMLALMWQPMQVKNYTILEEDDIRQRQEDEITKISAVLSISRDSACMLLRRFNWSVSNVYEAWFANEDKVRKAVGLLDKTDIKQPKSGEVACGICFESYPVDKISTAAFKSCDPPQRHVIYNHHMFYSVNVTLGAKEDRLMMTRLHTVTDIFCVKCGSIVGWTYETAHDKNQKYKEGKSVLERLVPNSIKYPNMSYTQISISKSPWSALHHFKTILMIFENSFMARGRLRNAYPGKCLPSRITLWDEYDKDHESYPVRAKARTKNLTGK</sequence>
<name>A0AA38S607_9ASTR</name>
<evidence type="ECO:0000313" key="3">
    <source>
        <dbReference type="Proteomes" id="UP001172457"/>
    </source>
</evidence>